<protein>
    <submittedName>
        <fullName evidence="2">Hypothetical_protein</fullName>
    </submittedName>
</protein>
<gene>
    <name evidence="1" type="ORF">HINF_LOCUS24860</name>
    <name evidence="2" type="ORF">HINF_LOCUS27884</name>
</gene>
<keyword evidence="3" id="KW-1185">Reference proteome</keyword>
<dbReference type="AlphaFoldDB" id="A0AA86PDS0"/>
<evidence type="ECO:0000313" key="3">
    <source>
        <dbReference type="Proteomes" id="UP001642409"/>
    </source>
</evidence>
<organism evidence="1">
    <name type="scientific">Hexamita inflata</name>
    <dbReference type="NCBI Taxonomy" id="28002"/>
    <lineage>
        <taxon>Eukaryota</taxon>
        <taxon>Metamonada</taxon>
        <taxon>Diplomonadida</taxon>
        <taxon>Hexamitidae</taxon>
        <taxon>Hexamitinae</taxon>
        <taxon>Hexamita</taxon>
    </lineage>
</organism>
<reference evidence="1" key="1">
    <citation type="submission" date="2023-06" db="EMBL/GenBank/DDBJ databases">
        <authorList>
            <person name="Kurt Z."/>
        </authorList>
    </citation>
    <scope>NUCLEOTIDE SEQUENCE</scope>
</reference>
<sequence>MELAMWLEFQIPRNSTAFCIIIDCYKDLKYEINENKINSKIKSVAFEILDTQPRKHQKYTIKLKQYLIQQLMDHNYQEIFKLFKNIYNNQKVNKIQIQNVEVNVVEEPLESKLNTDQKLFKTQLKKILPNVKECFQIIDYKHMINFRHQLLWYITKQQTTPFYESQLLSLLETAIKYPEYILVFQQMYFKQTPLQPLNCYLQENLHLSRTTLSELKHQLQQKQLQLLCTRSNAHSIVNNLISEQMNSRRANQHFFLMGSQNVQYMLSNLYNIWNTRFKVKMQLNFLMKTEYYACVIRLQLKDKLNKVIGIQKLKLKYISHVSQGNTYITQVEQAASHIVRQKNKQLLKIFIQIIKIKLQMKQIRIVSKYSKLLVSKSKFIK</sequence>
<accession>A0AA86PDS0</accession>
<proteinExistence type="predicted"/>
<evidence type="ECO:0000313" key="1">
    <source>
        <dbReference type="EMBL" id="CAI9937215.1"/>
    </source>
</evidence>
<comment type="caution">
    <text evidence="1">The sequence shown here is derived from an EMBL/GenBank/DDBJ whole genome shotgun (WGS) entry which is preliminary data.</text>
</comment>
<evidence type="ECO:0000313" key="2">
    <source>
        <dbReference type="EMBL" id="CAL6020863.1"/>
    </source>
</evidence>
<reference evidence="2 3" key="2">
    <citation type="submission" date="2024-07" db="EMBL/GenBank/DDBJ databases">
        <authorList>
            <person name="Akdeniz Z."/>
        </authorList>
    </citation>
    <scope>NUCLEOTIDE SEQUENCE [LARGE SCALE GENOMIC DNA]</scope>
</reference>
<name>A0AA86PDS0_9EUKA</name>
<dbReference type="EMBL" id="CATOUU010000644">
    <property type="protein sequence ID" value="CAI9937215.1"/>
    <property type="molecule type" value="Genomic_DNA"/>
</dbReference>
<dbReference type="Proteomes" id="UP001642409">
    <property type="component" value="Unassembled WGS sequence"/>
</dbReference>
<dbReference type="EMBL" id="CAXDID020000087">
    <property type="protein sequence ID" value="CAL6020863.1"/>
    <property type="molecule type" value="Genomic_DNA"/>
</dbReference>